<organism evidence="3 4">
    <name type="scientific">Streptacidiphilus jeojiensis</name>
    <dbReference type="NCBI Taxonomy" id="3229225"/>
    <lineage>
        <taxon>Bacteria</taxon>
        <taxon>Bacillati</taxon>
        <taxon>Actinomycetota</taxon>
        <taxon>Actinomycetes</taxon>
        <taxon>Kitasatosporales</taxon>
        <taxon>Streptomycetaceae</taxon>
        <taxon>Streptacidiphilus</taxon>
    </lineage>
</organism>
<feature type="compositionally biased region" description="Low complexity" evidence="1">
    <location>
        <begin position="107"/>
        <end position="157"/>
    </location>
</feature>
<evidence type="ECO:0000313" key="4">
    <source>
        <dbReference type="Proteomes" id="UP001592581"/>
    </source>
</evidence>
<keyword evidence="2" id="KW-1133">Transmembrane helix</keyword>
<proteinExistence type="predicted"/>
<keyword evidence="2" id="KW-0472">Membrane</keyword>
<protein>
    <submittedName>
        <fullName evidence="3">Uncharacterized protein</fullName>
    </submittedName>
</protein>
<sequence length="362" mass="37173">MTDPGKPHDPDRPEDERPVERLLRAALGERAAQVGPNDLRPAAPPATTVRRTRHLYTITLPLVGLAAAGMIGYFSFDGVRTSADHTVGPAVSASTAPSPRPSPPASPSDSPSPSLSSSPSQPSSTSPSAPGSSSPASTGPGASASAPATSTPTTGADAASGQYVAAAWLQPSEYPLDTQFRWKPSGGATPSNTTGAFQWLYTCGSGDPTTELGTESISTLDFNASSFTGSSAPQAAQVTFYFKDAGTAAAALDAVQHDYTDCASRLSARGQTDMTSGRKLVFQVTRTATGASGFGYRFVARDTAGKPADMPDLPADAQELFARSGNVLTMVDIQGSGDQLDPSTDAARVLAAMATRLGAYPR</sequence>
<evidence type="ECO:0000313" key="3">
    <source>
        <dbReference type="EMBL" id="MFC1439410.1"/>
    </source>
</evidence>
<feature type="compositionally biased region" description="Low complexity" evidence="1">
    <location>
        <begin position="88"/>
        <end position="97"/>
    </location>
</feature>
<evidence type="ECO:0000256" key="1">
    <source>
        <dbReference type="SAM" id="MobiDB-lite"/>
    </source>
</evidence>
<dbReference type="Proteomes" id="UP001592581">
    <property type="component" value="Unassembled WGS sequence"/>
</dbReference>
<gene>
    <name evidence="3" type="ORF">ABUW04_14195</name>
</gene>
<accession>A0ABV6XMD7</accession>
<reference evidence="3 4" key="1">
    <citation type="submission" date="2024-06" db="EMBL/GenBank/DDBJ databases">
        <authorList>
            <person name="Lee S.D."/>
        </authorList>
    </citation>
    <scope>NUCLEOTIDE SEQUENCE [LARGE SCALE GENOMIC DNA]</scope>
    <source>
        <strain evidence="3 4">N1-10</strain>
    </source>
</reference>
<dbReference type="EMBL" id="JBEUKS010000004">
    <property type="protein sequence ID" value="MFC1439410.1"/>
    <property type="molecule type" value="Genomic_DNA"/>
</dbReference>
<evidence type="ECO:0000256" key="2">
    <source>
        <dbReference type="SAM" id="Phobius"/>
    </source>
</evidence>
<feature type="transmembrane region" description="Helical" evidence="2">
    <location>
        <begin position="55"/>
        <end position="76"/>
    </location>
</feature>
<feature type="region of interest" description="Disordered" evidence="1">
    <location>
        <begin position="27"/>
        <end position="46"/>
    </location>
</feature>
<keyword evidence="2" id="KW-0812">Transmembrane</keyword>
<feature type="region of interest" description="Disordered" evidence="1">
    <location>
        <begin position="87"/>
        <end position="157"/>
    </location>
</feature>
<keyword evidence="4" id="KW-1185">Reference proteome</keyword>
<dbReference type="RefSeq" id="WP_380564825.1">
    <property type="nucleotide sequence ID" value="NZ_JBEUKS010000004.1"/>
</dbReference>
<comment type="caution">
    <text evidence="3">The sequence shown here is derived from an EMBL/GenBank/DDBJ whole genome shotgun (WGS) entry which is preliminary data.</text>
</comment>
<name>A0ABV6XMD7_9ACTN</name>